<feature type="compositionally biased region" description="Acidic residues" evidence="1">
    <location>
        <begin position="75"/>
        <end position="85"/>
    </location>
</feature>
<proteinExistence type="predicted"/>
<keyword evidence="3" id="KW-1185">Reference proteome</keyword>
<dbReference type="Proteomes" id="UP000439903">
    <property type="component" value="Unassembled WGS sequence"/>
</dbReference>
<organism evidence="2 3">
    <name type="scientific">Gigaspora margarita</name>
    <dbReference type="NCBI Taxonomy" id="4874"/>
    <lineage>
        <taxon>Eukaryota</taxon>
        <taxon>Fungi</taxon>
        <taxon>Fungi incertae sedis</taxon>
        <taxon>Mucoromycota</taxon>
        <taxon>Glomeromycotina</taxon>
        <taxon>Glomeromycetes</taxon>
        <taxon>Diversisporales</taxon>
        <taxon>Gigasporaceae</taxon>
        <taxon>Gigaspora</taxon>
    </lineage>
</organism>
<dbReference type="EMBL" id="WTPW01000115">
    <property type="protein sequence ID" value="KAF0546055.1"/>
    <property type="molecule type" value="Genomic_DNA"/>
</dbReference>
<reference evidence="2 3" key="1">
    <citation type="journal article" date="2019" name="Environ. Microbiol.">
        <title>At the nexus of three kingdoms: the genome of the mycorrhizal fungus Gigaspora margarita provides insights into plant, endobacterial and fungal interactions.</title>
        <authorList>
            <person name="Venice F."/>
            <person name="Ghignone S."/>
            <person name="Salvioli di Fossalunga A."/>
            <person name="Amselem J."/>
            <person name="Novero M."/>
            <person name="Xianan X."/>
            <person name="Sedzielewska Toro K."/>
            <person name="Morin E."/>
            <person name="Lipzen A."/>
            <person name="Grigoriev I.V."/>
            <person name="Henrissat B."/>
            <person name="Martin F.M."/>
            <person name="Bonfante P."/>
        </authorList>
    </citation>
    <scope>NUCLEOTIDE SEQUENCE [LARGE SCALE GENOMIC DNA]</scope>
    <source>
        <strain evidence="2 3">BEG34</strain>
    </source>
</reference>
<evidence type="ECO:0000313" key="2">
    <source>
        <dbReference type="EMBL" id="KAF0546055.1"/>
    </source>
</evidence>
<feature type="region of interest" description="Disordered" evidence="1">
    <location>
        <begin position="41"/>
        <end position="85"/>
    </location>
</feature>
<evidence type="ECO:0000256" key="1">
    <source>
        <dbReference type="SAM" id="MobiDB-lite"/>
    </source>
</evidence>
<protein>
    <submittedName>
        <fullName evidence="2">Uncharacterized protein</fullName>
    </submittedName>
</protein>
<sequence>MVFQSFLSTKHEKLMISENIVKDNLKKNLLDYGNSFSILNPEEIEESNEPEELEESEESEQMTKNLQLQQKNSEISEEQESDDKA</sequence>
<accession>A0A8H4AZ39</accession>
<dbReference type="AlphaFoldDB" id="A0A8H4AZ39"/>
<name>A0A8H4AZ39_GIGMA</name>
<evidence type="ECO:0000313" key="3">
    <source>
        <dbReference type="Proteomes" id="UP000439903"/>
    </source>
</evidence>
<feature type="compositionally biased region" description="Acidic residues" evidence="1">
    <location>
        <begin position="42"/>
        <end position="60"/>
    </location>
</feature>
<gene>
    <name evidence="2" type="ORF">F8M41_001729</name>
</gene>
<feature type="compositionally biased region" description="Polar residues" evidence="1">
    <location>
        <begin position="62"/>
        <end position="73"/>
    </location>
</feature>
<comment type="caution">
    <text evidence="2">The sequence shown here is derived from an EMBL/GenBank/DDBJ whole genome shotgun (WGS) entry which is preliminary data.</text>
</comment>